<feature type="transmembrane region" description="Helical" evidence="1">
    <location>
        <begin position="6"/>
        <end position="25"/>
    </location>
</feature>
<keyword evidence="3" id="KW-1185">Reference proteome</keyword>
<keyword evidence="1" id="KW-1133">Transmembrane helix</keyword>
<dbReference type="InterPro" id="IPR013879">
    <property type="entry name" value="DUF1761"/>
</dbReference>
<keyword evidence="1" id="KW-0472">Membrane</keyword>
<dbReference type="RefSeq" id="WP_107822106.1">
    <property type="nucleotide sequence ID" value="NZ_OY782574.1"/>
</dbReference>
<accession>A0A2T5C1Y7</accession>
<feature type="transmembrane region" description="Helical" evidence="1">
    <location>
        <begin position="80"/>
        <end position="98"/>
    </location>
</feature>
<evidence type="ECO:0000256" key="1">
    <source>
        <dbReference type="SAM" id="Phobius"/>
    </source>
</evidence>
<organism evidence="2 3">
    <name type="scientific">Mangrovibacterium marinum</name>
    <dbReference type="NCBI Taxonomy" id="1639118"/>
    <lineage>
        <taxon>Bacteria</taxon>
        <taxon>Pseudomonadati</taxon>
        <taxon>Bacteroidota</taxon>
        <taxon>Bacteroidia</taxon>
        <taxon>Marinilabiliales</taxon>
        <taxon>Prolixibacteraceae</taxon>
        <taxon>Mangrovibacterium</taxon>
    </lineage>
</organism>
<evidence type="ECO:0000313" key="3">
    <source>
        <dbReference type="Proteomes" id="UP000243525"/>
    </source>
</evidence>
<name>A0A2T5C1Y7_9BACT</name>
<proteinExistence type="predicted"/>
<sequence length="134" mass="14779">MVEQINYWAVFVAAMSTFVVGSLWYSPVMFGKKWMQLNGFSEDSIKQARYPMPVIFGSSFVAALLAAFALALFLGSESDLTFGMFAGFMIAAFWIATSRLTTALFEQQKMALVLIHAGYDVVSYVVMGAIIGAW</sequence>
<evidence type="ECO:0000313" key="2">
    <source>
        <dbReference type="EMBL" id="PTN08712.1"/>
    </source>
</evidence>
<feature type="transmembrane region" description="Helical" evidence="1">
    <location>
        <begin position="54"/>
        <end position="74"/>
    </location>
</feature>
<dbReference type="OrthoDB" id="333057at2"/>
<dbReference type="Pfam" id="PF08570">
    <property type="entry name" value="DUF1761"/>
    <property type="match status" value="1"/>
</dbReference>
<dbReference type="AlphaFoldDB" id="A0A2T5C1Y7"/>
<dbReference type="Proteomes" id="UP000243525">
    <property type="component" value="Unassembled WGS sequence"/>
</dbReference>
<gene>
    <name evidence="2" type="ORF">C8N47_10767</name>
</gene>
<feature type="transmembrane region" description="Helical" evidence="1">
    <location>
        <begin position="110"/>
        <end position="133"/>
    </location>
</feature>
<reference evidence="2 3" key="1">
    <citation type="submission" date="2018-04" db="EMBL/GenBank/DDBJ databases">
        <title>Genomic Encyclopedia of Archaeal and Bacterial Type Strains, Phase II (KMG-II): from individual species to whole genera.</title>
        <authorList>
            <person name="Goeker M."/>
        </authorList>
    </citation>
    <scope>NUCLEOTIDE SEQUENCE [LARGE SCALE GENOMIC DNA]</scope>
    <source>
        <strain evidence="2 3">DSM 28823</strain>
    </source>
</reference>
<keyword evidence="1" id="KW-0812">Transmembrane</keyword>
<dbReference type="EMBL" id="QAAD01000007">
    <property type="protein sequence ID" value="PTN08712.1"/>
    <property type="molecule type" value="Genomic_DNA"/>
</dbReference>
<protein>
    <submittedName>
        <fullName evidence="2">Uncharacterized protein DUF1761</fullName>
    </submittedName>
</protein>
<comment type="caution">
    <text evidence="2">The sequence shown here is derived from an EMBL/GenBank/DDBJ whole genome shotgun (WGS) entry which is preliminary data.</text>
</comment>